<comment type="caution">
    <text evidence="1">The sequence shown here is derived from an EMBL/GenBank/DDBJ whole genome shotgun (WGS) entry which is preliminary data.</text>
</comment>
<dbReference type="GO" id="GO:0004553">
    <property type="term" value="F:hydrolase activity, hydrolyzing O-glycosyl compounds"/>
    <property type="evidence" value="ECO:0007669"/>
    <property type="project" value="InterPro"/>
</dbReference>
<keyword evidence="2" id="KW-1185">Reference proteome</keyword>
<dbReference type="STRING" id="1127699.HMPREF9151_02183"/>
<evidence type="ECO:0000313" key="1">
    <source>
        <dbReference type="EMBL" id="EKX97265.1"/>
    </source>
</evidence>
<sequence>MTRNIKQLKRTLAYIVCAVLGLSACSETYNKYDDCPACNYYSVPVGSATTVPVSAIGVELDPHFFSQNLTRNDGSKAEDWDNIIVERIKRMKIQQIRVMMQPQWWEPSNDNADPDVADMSKFTFNSEEMKSVYKVLDLAEEQHIEVTLVVWGCIMRMDLISGVNSGQKHFLCDARTDIVNPGWIAGTDKYEEFAENFSTLVKYLIEEKHYTCIKQITPFNEPDSHIAGYGRLMWQGDLETMGQADTYAPMAKALDAKFKADGIRDKVQFNLADNTDGTPGYIRSCVAAFTNNEADLYNTHVYRFGYNAPNSDFIAWEKANIAECGGKTHFVGEFGFPGYDGSRQYGIDTYMRGVQLARVVLNFLNAGASGVSYWNLLDQYYNRHGSYGEMQQLGLWKYLKSAYISEPNVYKKIQTDYEVRPQYYAYSLLTRFIRQGDTVYPLSLGDEHIAGSAFLNREGKWTYVLVNATDKDMYVSLENDKGGADGTYDIYKYMEGRLPEGDAMIAPTEQTETKDHSIRLKLSRSSIRVLVQK</sequence>
<dbReference type="PATRIC" id="fig|1127699.3.peg.1996"/>
<proteinExistence type="predicted"/>
<dbReference type="Gene3D" id="3.20.20.80">
    <property type="entry name" value="Glycosidases"/>
    <property type="match status" value="1"/>
</dbReference>
<protein>
    <submittedName>
        <fullName evidence="1">Uncharacterized protein</fullName>
    </submittedName>
</protein>
<dbReference type="AlphaFoldDB" id="L1N1N3"/>
<dbReference type="EMBL" id="AMEP01000142">
    <property type="protein sequence ID" value="EKX97265.1"/>
    <property type="molecule type" value="Genomic_DNA"/>
</dbReference>
<dbReference type="InterPro" id="IPR017853">
    <property type="entry name" value="GH"/>
</dbReference>
<dbReference type="SUPFAM" id="SSF51445">
    <property type="entry name" value="(Trans)glycosidases"/>
    <property type="match status" value="1"/>
</dbReference>
<name>L1N1N3_9BACT</name>
<dbReference type="PANTHER" id="PTHR42767:SF1">
    <property type="entry name" value="ENDO-BETA-1,6-GALACTANASE-LIKE DOMAIN-CONTAINING PROTEIN"/>
    <property type="match status" value="1"/>
</dbReference>
<dbReference type="PANTHER" id="PTHR42767">
    <property type="entry name" value="ENDO-BETA-1,6-GALACTANASE"/>
    <property type="match status" value="1"/>
</dbReference>
<accession>L1N1N3</accession>
<dbReference type="Proteomes" id="UP000010433">
    <property type="component" value="Unassembled WGS sequence"/>
</dbReference>
<gene>
    <name evidence="1" type="ORF">HMPREF9151_02183</name>
</gene>
<dbReference type="InterPro" id="IPR039743">
    <property type="entry name" value="6GAL/EXGAL"/>
</dbReference>
<organism evidence="1 2">
    <name type="scientific">Hoylesella saccharolytica F0055</name>
    <dbReference type="NCBI Taxonomy" id="1127699"/>
    <lineage>
        <taxon>Bacteria</taxon>
        <taxon>Pseudomonadati</taxon>
        <taxon>Bacteroidota</taxon>
        <taxon>Bacteroidia</taxon>
        <taxon>Bacteroidales</taxon>
        <taxon>Prevotellaceae</taxon>
        <taxon>Hoylesella</taxon>
    </lineage>
</organism>
<dbReference type="PROSITE" id="PS51257">
    <property type="entry name" value="PROKAR_LIPOPROTEIN"/>
    <property type="match status" value="1"/>
</dbReference>
<evidence type="ECO:0000313" key="2">
    <source>
        <dbReference type="Proteomes" id="UP000010433"/>
    </source>
</evidence>
<dbReference type="RefSeq" id="WP_009161044.1">
    <property type="nucleotide sequence ID" value="NZ_KB290960.1"/>
</dbReference>
<dbReference type="OrthoDB" id="781226at2"/>
<reference evidence="1 2" key="1">
    <citation type="submission" date="2012-05" db="EMBL/GenBank/DDBJ databases">
        <authorList>
            <person name="Weinstock G."/>
            <person name="Sodergren E."/>
            <person name="Lobos E.A."/>
            <person name="Fulton L."/>
            <person name="Fulton R."/>
            <person name="Courtney L."/>
            <person name="Fronick C."/>
            <person name="O'Laughlin M."/>
            <person name="Godfrey J."/>
            <person name="Wilson R.M."/>
            <person name="Miner T."/>
            <person name="Farmer C."/>
            <person name="Delehaunty K."/>
            <person name="Cordes M."/>
            <person name="Minx P."/>
            <person name="Tomlinson C."/>
            <person name="Chen J."/>
            <person name="Wollam A."/>
            <person name="Pepin K.H."/>
            <person name="Bhonagiri V."/>
            <person name="Zhang X."/>
            <person name="Suruliraj S."/>
            <person name="Warren W."/>
            <person name="Mitreva M."/>
            <person name="Mardis E.R."/>
            <person name="Wilson R.K."/>
        </authorList>
    </citation>
    <scope>NUCLEOTIDE SEQUENCE [LARGE SCALE GENOMIC DNA]</scope>
    <source>
        <strain evidence="1 2">F0055</strain>
    </source>
</reference>
<dbReference type="HOGENOM" id="CLU_027056_0_0_10"/>